<dbReference type="RefSeq" id="WP_307478358.1">
    <property type="nucleotide sequence ID" value="NZ_JAUSUB010000029.1"/>
</dbReference>
<dbReference type="Proteomes" id="UP001238088">
    <property type="component" value="Unassembled WGS sequence"/>
</dbReference>
<reference evidence="2 3" key="1">
    <citation type="submission" date="2023-07" db="EMBL/GenBank/DDBJ databases">
        <title>Genomic Encyclopedia of Type Strains, Phase IV (KMG-IV): sequencing the most valuable type-strain genomes for metagenomic binning, comparative biology and taxonomic classification.</title>
        <authorList>
            <person name="Goeker M."/>
        </authorList>
    </citation>
    <scope>NUCLEOTIDE SEQUENCE [LARGE SCALE GENOMIC DNA]</scope>
    <source>
        <strain evidence="2 3">DSM 23494</strain>
    </source>
</reference>
<accession>A0ABU0ANJ5</accession>
<sequence length="61" mass="6974">MKKFPTIIAVMIFVTIAANWMLDKDYATEIVSQDRFMISIGAGLLSGTIMWIFFALEKKKE</sequence>
<evidence type="ECO:0008006" key="4">
    <source>
        <dbReference type="Google" id="ProtNLM"/>
    </source>
</evidence>
<evidence type="ECO:0000313" key="3">
    <source>
        <dbReference type="Proteomes" id="UP001238088"/>
    </source>
</evidence>
<feature type="transmembrane region" description="Helical" evidence="1">
    <location>
        <begin position="35"/>
        <end position="56"/>
    </location>
</feature>
<feature type="transmembrane region" description="Helical" evidence="1">
    <location>
        <begin position="7"/>
        <end position="23"/>
    </location>
</feature>
<protein>
    <recommendedName>
        <fullName evidence="4">Histidine kinase</fullName>
    </recommendedName>
</protein>
<comment type="caution">
    <text evidence="2">The sequence shown here is derived from an EMBL/GenBank/DDBJ whole genome shotgun (WGS) entry which is preliminary data.</text>
</comment>
<keyword evidence="1" id="KW-0472">Membrane</keyword>
<proteinExistence type="predicted"/>
<keyword evidence="1" id="KW-1133">Transmembrane helix</keyword>
<gene>
    <name evidence="2" type="ORF">J2S17_004755</name>
</gene>
<keyword evidence="1" id="KW-0812">Transmembrane</keyword>
<name>A0ABU0ANJ5_9BACI</name>
<keyword evidence="3" id="KW-1185">Reference proteome</keyword>
<evidence type="ECO:0000256" key="1">
    <source>
        <dbReference type="SAM" id="Phobius"/>
    </source>
</evidence>
<organism evidence="2 3">
    <name type="scientific">Cytobacillus purgationiresistens</name>
    <dbReference type="NCBI Taxonomy" id="863449"/>
    <lineage>
        <taxon>Bacteria</taxon>
        <taxon>Bacillati</taxon>
        <taxon>Bacillota</taxon>
        <taxon>Bacilli</taxon>
        <taxon>Bacillales</taxon>
        <taxon>Bacillaceae</taxon>
        <taxon>Cytobacillus</taxon>
    </lineage>
</organism>
<dbReference type="EMBL" id="JAUSUB010000029">
    <property type="protein sequence ID" value="MDQ0272862.1"/>
    <property type="molecule type" value="Genomic_DNA"/>
</dbReference>
<evidence type="ECO:0000313" key="2">
    <source>
        <dbReference type="EMBL" id="MDQ0272862.1"/>
    </source>
</evidence>